<gene>
    <name evidence="7" type="ORF">HF685_11025</name>
</gene>
<dbReference type="PANTHER" id="PTHR30250:SF28">
    <property type="entry name" value="POLYSACCHARIDE BIOSYNTHESIS PROTEIN"/>
    <property type="match status" value="1"/>
</dbReference>
<feature type="transmembrane region" description="Helical" evidence="6">
    <location>
        <begin position="397"/>
        <end position="417"/>
    </location>
</feature>
<evidence type="ECO:0000256" key="3">
    <source>
        <dbReference type="ARBA" id="ARBA00022692"/>
    </source>
</evidence>
<accession>A0A6H2DPQ8</accession>
<evidence type="ECO:0000313" key="8">
    <source>
        <dbReference type="Proteomes" id="UP000501600"/>
    </source>
</evidence>
<dbReference type="Proteomes" id="UP000501600">
    <property type="component" value="Chromosome"/>
</dbReference>
<feature type="transmembrane region" description="Helical" evidence="6">
    <location>
        <begin position="88"/>
        <end position="111"/>
    </location>
</feature>
<evidence type="ECO:0000256" key="5">
    <source>
        <dbReference type="ARBA" id="ARBA00023136"/>
    </source>
</evidence>
<evidence type="ECO:0000256" key="4">
    <source>
        <dbReference type="ARBA" id="ARBA00022989"/>
    </source>
</evidence>
<keyword evidence="2" id="KW-1003">Cell membrane</keyword>
<feature type="transmembrane region" description="Helical" evidence="6">
    <location>
        <begin position="160"/>
        <end position="179"/>
    </location>
</feature>
<evidence type="ECO:0000256" key="2">
    <source>
        <dbReference type="ARBA" id="ARBA00022475"/>
    </source>
</evidence>
<feature type="transmembrane region" description="Helical" evidence="6">
    <location>
        <begin position="54"/>
        <end position="76"/>
    </location>
</feature>
<feature type="transmembrane region" description="Helical" evidence="6">
    <location>
        <begin position="438"/>
        <end position="457"/>
    </location>
</feature>
<feature type="transmembrane region" description="Helical" evidence="6">
    <location>
        <begin position="21"/>
        <end position="42"/>
    </location>
</feature>
<dbReference type="Pfam" id="PF13440">
    <property type="entry name" value="Polysacc_synt_3"/>
    <property type="match status" value="1"/>
</dbReference>
<feature type="transmembrane region" description="Helical" evidence="6">
    <location>
        <begin position="342"/>
        <end position="365"/>
    </location>
</feature>
<feature type="transmembrane region" description="Helical" evidence="6">
    <location>
        <begin position="262"/>
        <end position="286"/>
    </location>
</feature>
<dbReference type="InterPro" id="IPR050833">
    <property type="entry name" value="Poly_Biosynth_Transport"/>
</dbReference>
<keyword evidence="4 6" id="KW-1133">Transmembrane helix</keyword>
<feature type="transmembrane region" description="Helical" evidence="6">
    <location>
        <begin position="237"/>
        <end position="256"/>
    </location>
</feature>
<dbReference type="AlphaFoldDB" id="A0A6H2DPQ8"/>
<evidence type="ECO:0000313" key="7">
    <source>
        <dbReference type="EMBL" id="QJB69741.1"/>
    </source>
</evidence>
<dbReference type="GO" id="GO:0005886">
    <property type="term" value="C:plasma membrane"/>
    <property type="evidence" value="ECO:0007669"/>
    <property type="project" value="UniProtKB-SubCell"/>
</dbReference>
<keyword evidence="8" id="KW-1185">Reference proteome</keyword>
<sequence>MIKQFRLWLSQARENEIARSISILVGGAASAHAITALALPVLSRLYTPEDFSTLAVFNSLFAILTVAACLRFDIAIPLPEEEDDAANLLVLALCIAGLVSLCLSVVIMFYTDEIADIMGRPAVAPYLWFIPFGVFFSAGASALQNLYVRKKAFGMISKSRIIQSGSAVSMQFGIASIMAGPTGLLVGSMFNVGSSFFVLGQNMVRKKTIRLSVISKVRIRKLLSRYRNFPKYSAAESLCNSASLFIPIIMISALAVGPEPGYILLAISVLQAPMALFGIAVGQVYLSRAPDEHRKHNLAQFSVDTINLLTRSGVGPLLAAGMVSPFLFGIIFGEGWERAGVIVAWMTPWFIIQFLTSPISMALAVTDNQARALMLQIFGLFVRTGSVFLAWKIDVTYISEAYAASGFVSYFVYYIVVMKTINAPVHALLSGIVANIKIILAWAALAIMVIATMRLLIGGAF</sequence>
<evidence type="ECO:0000256" key="6">
    <source>
        <dbReference type="SAM" id="Phobius"/>
    </source>
</evidence>
<feature type="transmembrane region" description="Helical" evidence="6">
    <location>
        <begin position="317"/>
        <end position="336"/>
    </location>
</feature>
<organism evidence="7 8">
    <name type="scientific">Parasphingorhabdus halotolerans</name>
    <dbReference type="NCBI Taxonomy" id="2725558"/>
    <lineage>
        <taxon>Bacteria</taxon>
        <taxon>Pseudomonadati</taxon>
        <taxon>Pseudomonadota</taxon>
        <taxon>Alphaproteobacteria</taxon>
        <taxon>Sphingomonadales</taxon>
        <taxon>Sphingomonadaceae</taxon>
        <taxon>Parasphingorhabdus</taxon>
    </lineage>
</organism>
<dbReference type="EMBL" id="CP051217">
    <property type="protein sequence ID" value="QJB69741.1"/>
    <property type="molecule type" value="Genomic_DNA"/>
</dbReference>
<reference evidence="7 8" key="1">
    <citation type="submission" date="2020-04" db="EMBL/GenBank/DDBJ databases">
        <title>Genome sequence for Sphingorhabdus sp. strain M1.</title>
        <authorList>
            <person name="Park S.-J."/>
        </authorList>
    </citation>
    <scope>NUCLEOTIDE SEQUENCE [LARGE SCALE GENOMIC DNA]</scope>
    <source>
        <strain evidence="7 8">JK6</strain>
    </source>
</reference>
<keyword evidence="5 6" id="KW-0472">Membrane</keyword>
<dbReference type="RefSeq" id="WP_168819978.1">
    <property type="nucleotide sequence ID" value="NZ_CP051217.1"/>
</dbReference>
<protein>
    <submittedName>
        <fullName evidence="7">Oligosaccharide flippase family protein</fullName>
    </submittedName>
</protein>
<name>A0A6H2DPQ8_9SPHN</name>
<proteinExistence type="predicted"/>
<feature type="transmembrane region" description="Helical" evidence="6">
    <location>
        <begin position="126"/>
        <end position="148"/>
    </location>
</feature>
<keyword evidence="3 6" id="KW-0812">Transmembrane</keyword>
<dbReference type="PANTHER" id="PTHR30250">
    <property type="entry name" value="PST FAMILY PREDICTED COLANIC ACID TRANSPORTER"/>
    <property type="match status" value="1"/>
</dbReference>
<dbReference type="KEGG" id="phao:HF685_11025"/>
<comment type="subcellular location">
    <subcellularLocation>
        <location evidence="1">Cell membrane</location>
        <topology evidence="1">Multi-pass membrane protein</topology>
    </subcellularLocation>
</comment>
<evidence type="ECO:0000256" key="1">
    <source>
        <dbReference type="ARBA" id="ARBA00004651"/>
    </source>
</evidence>